<proteinExistence type="predicted"/>
<reference evidence="2" key="1">
    <citation type="journal article" date="2019" name="Int. J. Syst. Evol. Microbiol.">
        <title>The Global Catalogue of Microorganisms (GCM) 10K type strain sequencing project: providing services to taxonomists for standard genome sequencing and annotation.</title>
        <authorList>
            <consortium name="The Broad Institute Genomics Platform"/>
            <consortium name="The Broad Institute Genome Sequencing Center for Infectious Disease"/>
            <person name="Wu L."/>
            <person name="Ma J."/>
        </authorList>
    </citation>
    <scope>NUCLEOTIDE SEQUENCE [LARGE SCALE GENOMIC DNA]</scope>
    <source>
        <strain evidence="2">KCTC 23707</strain>
    </source>
</reference>
<dbReference type="RefSeq" id="WP_378798087.1">
    <property type="nucleotide sequence ID" value="NZ_JBHUER010000004.1"/>
</dbReference>
<sequence length="176" mass="18272">MSSAAPSPSTRLSDAQLVMLSAASQRKDALVVLSDPAASSRTVAALIRRGLLAEVPVARRQPSWRQDASGPVGLQITKAGFAALRLDKEPPALVQTLTSGSSSVAAAVRAGTKQAAVVELLTRDQGATLRELAAAMGWLPHTTRAALTGLRRRGYAVASSTMPSGERSYRIAQAAA</sequence>
<dbReference type="EMBL" id="JBHUER010000004">
    <property type="protein sequence ID" value="MFD1702616.1"/>
    <property type="molecule type" value="Genomic_DNA"/>
</dbReference>
<accession>A0ABW4K530</accession>
<evidence type="ECO:0000313" key="1">
    <source>
        <dbReference type="EMBL" id="MFD1702616.1"/>
    </source>
</evidence>
<evidence type="ECO:0000313" key="2">
    <source>
        <dbReference type="Proteomes" id="UP001597308"/>
    </source>
</evidence>
<gene>
    <name evidence="1" type="ORF">ACFSCV_06315</name>
</gene>
<dbReference type="Proteomes" id="UP001597308">
    <property type="component" value="Unassembled WGS sequence"/>
</dbReference>
<name>A0ABW4K530_9HYPH</name>
<keyword evidence="2" id="KW-1185">Reference proteome</keyword>
<organism evidence="1 2">
    <name type="scientific">Methylopila henanensis</name>
    <dbReference type="NCBI Taxonomy" id="873516"/>
    <lineage>
        <taxon>Bacteria</taxon>
        <taxon>Pseudomonadati</taxon>
        <taxon>Pseudomonadota</taxon>
        <taxon>Alphaproteobacteria</taxon>
        <taxon>Hyphomicrobiales</taxon>
        <taxon>Methylopilaceae</taxon>
        <taxon>Methylopila</taxon>
    </lineage>
</organism>
<protein>
    <submittedName>
        <fullName evidence="1">DUF3489 domain-containing protein</fullName>
    </submittedName>
</protein>
<comment type="caution">
    <text evidence="1">The sequence shown here is derived from an EMBL/GenBank/DDBJ whole genome shotgun (WGS) entry which is preliminary data.</text>
</comment>
<dbReference type="InterPro" id="IPR021880">
    <property type="entry name" value="DUF3489"/>
</dbReference>
<dbReference type="Pfam" id="PF11994">
    <property type="entry name" value="DUF3489"/>
    <property type="match status" value="1"/>
</dbReference>